<organism evidence="1 2">
    <name type="scientific">Paraflavitalea soli</name>
    <dbReference type="NCBI Taxonomy" id="2315862"/>
    <lineage>
        <taxon>Bacteria</taxon>
        <taxon>Pseudomonadati</taxon>
        <taxon>Bacteroidota</taxon>
        <taxon>Chitinophagia</taxon>
        <taxon>Chitinophagales</taxon>
        <taxon>Chitinophagaceae</taxon>
        <taxon>Paraflavitalea</taxon>
    </lineage>
</organism>
<accession>A0A3B7MXR9</accession>
<reference evidence="1 2" key="1">
    <citation type="submission" date="2018-09" db="EMBL/GenBank/DDBJ databases">
        <title>Genome sequencing of strain 6GH32-13.</title>
        <authorList>
            <person name="Weon H.-Y."/>
            <person name="Heo J."/>
            <person name="Kwon S.-W."/>
        </authorList>
    </citation>
    <scope>NUCLEOTIDE SEQUENCE [LARGE SCALE GENOMIC DNA]</scope>
    <source>
        <strain evidence="1 2">5GH32-13</strain>
    </source>
</reference>
<sequence>MYGRYFMRTRSSLTGKRVKKDPAFRKTMLYAALLGKASRIGSKIYAALPAERKRHTLYRKLTGEAMTWLKYEWKEEEIITYLLKQYGQPVIKLQQEPKVVALRAPFGHKSQRLRDRKGRSVEPIKEKKLPLSLALYRLHDRAFRRQYNQSLTTYPWSEYVMT</sequence>
<dbReference type="Proteomes" id="UP000263900">
    <property type="component" value="Chromosome"/>
</dbReference>
<keyword evidence="2" id="KW-1185">Reference proteome</keyword>
<protein>
    <submittedName>
        <fullName evidence="1">Uncharacterized protein</fullName>
    </submittedName>
</protein>
<evidence type="ECO:0000313" key="2">
    <source>
        <dbReference type="Proteomes" id="UP000263900"/>
    </source>
</evidence>
<gene>
    <name evidence="1" type="ORF">D3H65_31875</name>
</gene>
<proteinExistence type="predicted"/>
<dbReference type="KEGG" id="pseg:D3H65_31875"/>
<dbReference type="AlphaFoldDB" id="A0A3B7MXR9"/>
<evidence type="ECO:0000313" key="1">
    <source>
        <dbReference type="EMBL" id="AXY78313.1"/>
    </source>
</evidence>
<dbReference type="OrthoDB" id="672632at2"/>
<dbReference type="EMBL" id="CP032157">
    <property type="protein sequence ID" value="AXY78313.1"/>
    <property type="molecule type" value="Genomic_DNA"/>
</dbReference>
<name>A0A3B7MXR9_9BACT</name>